<accession>A0A6I4SNS1</accession>
<gene>
    <name evidence="2" type="ORF">GRI36_11900</name>
</gene>
<evidence type="ECO:0000313" key="3">
    <source>
        <dbReference type="Proteomes" id="UP000468943"/>
    </source>
</evidence>
<comment type="caution">
    <text evidence="2">The sequence shown here is derived from an EMBL/GenBank/DDBJ whole genome shotgun (WGS) entry which is preliminary data.</text>
</comment>
<evidence type="ECO:0000256" key="1">
    <source>
        <dbReference type="SAM" id="Phobius"/>
    </source>
</evidence>
<dbReference type="RefSeq" id="WP_160598643.1">
    <property type="nucleotide sequence ID" value="NZ_WTYS01000001.1"/>
</dbReference>
<keyword evidence="3" id="KW-1185">Reference proteome</keyword>
<feature type="transmembrane region" description="Helical" evidence="1">
    <location>
        <begin position="58"/>
        <end position="83"/>
    </location>
</feature>
<dbReference type="AlphaFoldDB" id="A0A6I4SNS1"/>
<dbReference type="Pfam" id="PF05656">
    <property type="entry name" value="DUF805"/>
    <property type="match status" value="1"/>
</dbReference>
<dbReference type="EMBL" id="WTYS01000001">
    <property type="protein sequence ID" value="MXO57581.1"/>
    <property type="molecule type" value="Genomic_DNA"/>
</dbReference>
<dbReference type="InterPro" id="IPR008523">
    <property type="entry name" value="DUF805"/>
</dbReference>
<feature type="transmembrane region" description="Helical" evidence="1">
    <location>
        <begin position="24"/>
        <end position="46"/>
    </location>
</feature>
<feature type="transmembrane region" description="Helical" evidence="1">
    <location>
        <begin position="104"/>
        <end position="130"/>
    </location>
</feature>
<dbReference type="PANTHER" id="PTHR34980">
    <property type="entry name" value="INNER MEMBRANE PROTEIN-RELATED-RELATED"/>
    <property type="match status" value="1"/>
</dbReference>
<protein>
    <submittedName>
        <fullName evidence="2">DUF805 domain-containing protein</fullName>
    </submittedName>
</protein>
<dbReference type="Proteomes" id="UP000468943">
    <property type="component" value="Unassembled WGS sequence"/>
</dbReference>
<dbReference type="PANTHER" id="PTHR34980:SF2">
    <property type="entry name" value="INNER MEMBRANE PROTEIN YHAH-RELATED"/>
    <property type="match status" value="1"/>
</dbReference>
<sequence length="155" mass="17229">MEYMMMPYRKLYRLIEGRSGRQEFWMFFLFNILVVLGLVLLVFLFAGGLSSLDPTSALMGTMAGAGVGFAVLLIIPVYAWAILTGVASTAVSIRRLHDMNLTGWLYLVYLILMVIPLLNFLVFIGFYVVMALPGTKGPNKYGEDPIDPVSASTFE</sequence>
<evidence type="ECO:0000313" key="2">
    <source>
        <dbReference type="EMBL" id="MXO57581.1"/>
    </source>
</evidence>
<keyword evidence="1" id="KW-1133">Transmembrane helix</keyword>
<dbReference type="GO" id="GO:0005886">
    <property type="term" value="C:plasma membrane"/>
    <property type="evidence" value="ECO:0007669"/>
    <property type="project" value="TreeGrafter"/>
</dbReference>
<reference evidence="2 3" key="1">
    <citation type="submission" date="2019-12" db="EMBL/GenBank/DDBJ databases">
        <title>Genomic-based taxomic classification of the family Erythrobacteraceae.</title>
        <authorList>
            <person name="Xu L."/>
        </authorList>
    </citation>
    <scope>NUCLEOTIDE SEQUENCE [LARGE SCALE GENOMIC DNA]</scope>
    <source>
        <strain evidence="2 3">JCM 17802</strain>
    </source>
</reference>
<dbReference type="OrthoDB" id="9812349at2"/>
<keyword evidence="1" id="KW-0472">Membrane</keyword>
<keyword evidence="1" id="KW-0812">Transmembrane</keyword>
<name>A0A6I4SNS1_9SPHN</name>
<organism evidence="2 3">
    <name type="scientific">Pontixanthobacter gangjinensis</name>
    <dbReference type="NCBI Taxonomy" id="1028742"/>
    <lineage>
        <taxon>Bacteria</taxon>
        <taxon>Pseudomonadati</taxon>
        <taxon>Pseudomonadota</taxon>
        <taxon>Alphaproteobacteria</taxon>
        <taxon>Sphingomonadales</taxon>
        <taxon>Erythrobacteraceae</taxon>
        <taxon>Pontixanthobacter</taxon>
    </lineage>
</organism>
<proteinExistence type="predicted"/>